<organism evidence="1 2">
    <name type="scientific">Rangifer tarandus platyrhynchus</name>
    <name type="common">Svalbard reindeer</name>
    <dbReference type="NCBI Taxonomy" id="3082113"/>
    <lineage>
        <taxon>Eukaryota</taxon>
        <taxon>Metazoa</taxon>
        <taxon>Chordata</taxon>
        <taxon>Craniata</taxon>
        <taxon>Vertebrata</taxon>
        <taxon>Euteleostomi</taxon>
        <taxon>Mammalia</taxon>
        <taxon>Eutheria</taxon>
        <taxon>Laurasiatheria</taxon>
        <taxon>Artiodactyla</taxon>
        <taxon>Ruminantia</taxon>
        <taxon>Pecora</taxon>
        <taxon>Cervidae</taxon>
        <taxon>Odocoileinae</taxon>
        <taxon>Rangifer</taxon>
    </lineage>
</organism>
<reference evidence="1" key="1">
    <citation type="submission" date="2023-05" db="EMBL/GenBank/DDBJ databases">
        <authorList>
            <consortium name="ELIXIR-Norway"/>
        </authorList>
    </citation>
    <scope>NUCLEOTIDE SEQUENCE</scope>
</reference>
<sequence length="90" mass="10000">MGRRKGQSDPGRLARDRQDSTLREGCCWPGALLLELLLLPPQALWLNLCCCPRGRSKKRGAKKRGTVFSASHSLGQLDLRKAYTACPHPE</sequence>
<dbReference type="EMBL" id="OX596111">
    <property type="protein sequence ID" value="CAN0367495.1"/>
    <property type="molecule type" value="Genomic_DNA"/>
</dbReference>
<evidence type="ECO:0000313" key="1">
    <source>
        <dbReference type="EMBL" id="CAN0367495.1"/>
    </source>
</evidence>
<dbReference type="Proteomes" id="UP001162501">
    <property type="component" value="Chromosome 27"/>
</dbReference>
<reference evidence="1" key="2">
    <citation type="submission" date="2025-03" db="EMBL/GenBank/DDBJ databases">
        <authorList>
            <consortium name="ELIXIR-Norway"/>
            <consortium name="Elixir Norway"/>
        </authorList>
    </citation>
    <scope>NUCLEOTIDE SEQUENCE</scope>
</reference>
<accession>A0AC59ZC49</accession>
<gene>
    <name evidence="1" type="ORF">MRATA1EN22A_LOCUS16678</name>
</gene>
<proteinExistence type="predicted"/>
<evidence type="ECO:0000313" key="2">
    <source>
        <dbReference type="Proteomes" id="UP001162501"/>
    </source>
</evidence>
<name>A0AC59ZC49_RANTA</name>
<protein>
    <submittedName>
        <fullName evidence="1">Uncharacterized protein</fullName>
    </submittedName>
</protein>